<proteinExistence type="predicted"/>
<gene>
    <name evidence="3" type="ORF">SAMN02927900_00709</name>
</gene>
<evidence type="ECO:0000256" key="1">
    <source>
        <dbReference type="SAM" id="MobiDB-lite"/>
    </source>
</evidence>
<keyword evidence="2" id="KW-1133">Transmembrane helix</keyword>
<evidence type="ECO:0000313" key="4">
    <source>
        <dbReference type="Proteomes" id="UP000199542"/>
    </source>
</evidence>
<sequence>MIAARRETLGSAGESGNLAALGAADWLSLAAAPTFAVMALLTAVFGGADMICSAASHTSPLSGMVPMYLLMSAFHLAPWLKLISGLRSATCRPDPAFTPQSTNEQGNNCAESNRFARGVAESAP</sequence>
<organism evidence="3 4">
    <name type="scientific">Rhizobium mongolense subsp. loessense</name>
    <dbReference type="NCBI Taxonomy" id="158890"/>
    <lineage>
        <taxon>Bacteria</taxon>
        <taxon>Pseudomonadati</taxon>
        <taxon>Pseudomonadota</taxon>
        <taxon>Alphaproteobacteria</taxon>
        <taxon>Hyphomicrobiales</taxon>
        <taxon>Rhizobiaceae</taxon>
        <taxon>Rhizobium/Agrobacterium group</taxon>
        <taxon>Rhizobium</taxon>
    </lineage>
</organism>
<evidence type="ECO:0000256" key="2">
    <source>
        <dbReference type="SAM" id="Phobius"/>
    </source>
</evidence>
<feature type="transmembrane region" description="Helical" evidence="2">
    <location>
        <begin position="60"/>
        <end position="80"/>
    </location>
</feature>
<dbReference type="EMBL" id="FMTM01000001">
    <property type="protein sequence ID" value="SCW33268.1"/>
    <property type="molecule type" value="Genomic_DNA"/>
</dbReference>
<reference evidence="3 4" key="1">
    <citation type="submission" date="2016-10" db="EMBL/GenBank/DDBJ databases">
        <authorList>
            <person name="de Groot N.N."/>
        </authorList>
    </citation>
    <scope>NUCLEOTIDE SEQUENCE [LARGE SCALE GENOMIC DNA]</scope>
    <source>
        <strain evidence="3 4">CGMCC 1.3401</strain>
    </source>
</reference>
<dbReference type="Proteomes" id="UP000199542">
    <property type="component" value="Unassembled WGS sequence"/>
</dbReference>
<feature type="region of interest" description="Disordered" evidence="1">
    <location>
        <begin position="94"/>
        <end position="124"/>
    </location>
</feature>
<feature type="compositionally biased region" description="Polar residues" evidence="1">
    <location>
        <begin position="98"/>
        <end position="111"/>
    </location>
</feature>
<evidence type="ECO:0000313" key="3">
    <source>
        <dbReference type="EMBL" id="SCW33268.1"/>
    </source>
</evidence>
<keyword evidence="2" id="KW-0812">Transmembrane</keyword>
<dbReference type="AlphaFoldDB" id="A0A1G4PMG0"/>
<accession>A0A1G4PMG0</accession>
<name>A0A1G4PMG0_9HYPH</name>
<protein>
    <submittedName>
        <fullName evidence="3">Uncharacterized protein</fullName>
    </submittedName>
</protein>
<feature type="transmembrane region" description="Helical" evidence="2">
    <location>
        <begin position="26"/>
        <end position="48"/>
    </location>
</feature>
<keyword evidence="2" id="KW-0472">Membrane</keyword>